<dbReference type="Proteomes" id="UP001159405">
    <property type="component" value="Unassembled WGS sequence"/>
</dbReference>
<keyword evidence="2" id="KW-0964">Secreted</keyword>
<dbReference type="InterPro" id="IPR033113">
    <property type="entry name" value="PLA2_histidine"/>
</dbReference>
<organism evidence="6 7">
    <name type="scientific">Porites lobata</name>
    <dbReference type="NCBI Taxonomy" id="104759"/>
    <lineage>
        <taxon>Eukaryota</taxon>
        <taxon>Metazoa</taxon>
        <taxon>Cnidaria</taxon>
        <taxon>Anthozoa</taxon>
        <taxon>Hexacorallia</taxon>
        <taxon>Scleractinia</taxon>
        <taxon>Fungiina</taxon>
        <taxon>Poritidae</taxon>
        <taxon>Porites</taxon>
    </lineage>
</organism>
<dbReference type="InterPro" id="IPR016187">
    <property type="entry name" value="CTDL_fold"/>
</dbReference>
<evidence type="ECO:0000259" key="4">
    <source>
        <dbReference type="PROSITE" id="PS50041"/>
    </source>
</evidence>
<evidence type="ECO:0000259" key="5">
    <source>
        <dbReference type="PROSITE" id="PS50234"/>
    </source>
</evidence>
<evidence type="ECO:0008006" key="8">
    <source>
        <dbReference type="Google" id="ProtNLM"/>
    </source>
</evidence>
<comment type="caution">
    <text evidence="6">The sequence shown here is derived from an EMBL/GenBank/DDBJ whole genome shotgun (WGS) entry which is preliminary data.</text>
</comment>
<dbReference type="SUPFAM" id="SSF56436">
    <property type="entry name" value="C-type lectin-like"/>
    <property type="match status" value="1"/>
</dbReference>
<accession>A0ABN8RIH7</accession>
<name>A0ABN8RIH7_9CNID</name>
<keyword evidence="7" id="KW-1185">Reference proteome</keyword>
<dbReference type="PROSITE" id="PS00118">
    <property type="entry name" value="PA2_HIS"/>
    <property type="match status" value="1"/>
</dbReference>
<sequence>TGRTDLVQKLVKEEIGLNLNDRRRLYLYGCWCGLRGQGIVLDNIDYCCKVHDFCEKAYLTDRDKCATRFSNIDLAFQYNKATKKCTPVSGYGTDDIEKAKCGYATCLCDMEMIRCFKHYKEDLDLDKHHGWEILQKKSCAFKARRDICFKDSCYTFAPRGNTWPENRKTCQDKGGDLVAMEEEEEWQFVNTEIQKRTIPKPMEYHIGLLKEEGVWKWVNGRPLTINKWQKIEPNYRQPSGDGDVAVMSKDYPEFTQGLFNDLPEDMKRPFICEIPKGVYCTIKADVAVLVQDSLLISDTTIQNIQSTVKRLFSTLEAKDPSAIYNFAFAMYAVRRKMSPFGSKEDTVTYMDKEIKRGKYGRDLGDKNLLNRTLNKMITDRFMRSPKNTKKILVLFSDGNLENEDGKILDTFKLRNTENLLKVTNKIKVIGALIPNKDNTQRIQELKSIASEPDDAIYADFCAPNREKIADRLAARIRRYLVCKVTYKVEVYTPDEYVNREFTLTVRIKGKGGEKTEDQKLVATEGKQGNLLVIKAEFSDIDVGTMETVEVLPDRKIQGNRGWTLKQSSLNVFSVFSELGSFGRIKKKITYPIGIIAVESGNNNTWRQNQTAYPSLR</sequence>
<dbReference type="PANTHER" id="PTHR22803">
    <property type="entry name" value="MANNOSE, PHOSPHOLIPASE, LECTIN RECEPTOR RELATED"/>
    <property type="match status" value="1"/>
</dbReference>
<feature type="domain" description="C-type lectin" evidence="4">
    <location>
        <begin position="149"/>
        <end position="273"/>
    </location>
</feature>
<evidence type="ECO:0000256" key="3">
    <source>
        <dbReference type="RuleBase" id="RU003654"/>
    </source>
</evidence>
<evidence type="ECO:0000313" key="7">
    <source>
        <dbReference type="Proteomes" id="UP001159405"/>
    </source>
</evidence>
<dbReference type="Pfam" id="PF00092">
    <property type="entry name" value="VWA"/>
    <property type="match status" value="1"/>
</dbReference>
<dbReference type="InterPro" id="IPR036444">
    <property type="entry name" value="PLipase_A2_dom_sf"/>
</dbReference>
<dbReference type="PROSITE" id="PS50041">
    <property type="entry name" value="C_TYPE_LECTIN_2"/>
    <property type="match status" value="1"/>
</dbReference>
<dbReference type="InterPro" id="IPR036465">
    <property type="entry name" value="vWFA_dom_sf"/>
</dbReference>
<dbReference type="SUPFAM" id="SSF53300">
    <property type="entry name" value="vWA-like"/>
    <property type="match status" value="1"/>
</dbReference>
<dbReference type="Gene3D" id="1.20.90.10">
    <property type="entry name" value="Phospholipase A2 domain"/>
    <property type="match status" value="1"/>
</dbReference>
<comment type="similarity">
    <text evidence="3">Belongs to the phospholipase A2 family.</text>
</comment>
<proteinExistence type="inferred from homology"/>
<evidence type="ECO:0000256" key="2">
    <source>
        <dbReference type="ARBA" id="ARBA00022525"/>
    </source>
</evidence>
<dbReference type="InterPro" id="IPR001304">
    <property type="entry name" value="C-type_lectin-like"/>
</dbReference>
<dbReference type="InterPro" id="IPR016186">
    <property type="entry name" value="C-type_lectin-like/link_sf"/>
</dbReference>
<dbReference type="EMBL" id="CALNXK010000244">
    <property type="protein sequence ID" value="CAH3178733.1"/>
    <property type="molecule type" value="Genomic_DNA"/>
</dbReference>
<feature type="domain" description="VWFA" evidence="5">
    <location>
        <begin position="285"/>
        <end position="476"/>
    </location>
</feature>
<dbReference type="InterPro" id="IPR016090">
    <property type="entry name" value="PLA2-like_dom"/>
</dbReference>
<evidence type="ECO:0000256" key="1">
    <source>
        <dbReference type="ARBA" id="ARBA00004613"/>
    </source>
</evidence>
<protein>
    <recommendedName>
        <fullName evidence="8">Phospholipase A(2)</fullName>
    </recommendedName>
</protein>
<gene>
    <name evidence="6" type="ORF">PLOB_00021024</name>
</gene>
<evidence type="ECO:0000313" key="6">
    <source>
        <dbReference type="EMBL" id="CAH3178733.1"/>
    </source>
</evidence>
<dbReference type="Gene3D" id="3.10.100.10">
    <property type="entry name" value="Mannose-Binding Protein A, subunit A"/>
    <property type="match status" value="1"/>
</dbReference>
<dbReference type="SMART" id="SM00034">
    <property type="entry name" value="CLECT"/>
    <property type="match status" value="1"/>
</dbReference>
<comment type="subcellular location">
    <subcellularLocation>
        <location evidence="1">Secreted</location>
    </subcellularLocation>
</comment>
<dbReference type="SMART" id="SM00085">
    <property type="entry name" value="PA2c"/>
    <property type="match status" value="1"/>
</dbReference>
<feature type="non-terminal residue" evidence="6">
    <location>
        <position position="1"/>
    </location>
</feature>
<reference evidence="6 7" key="1">
    <citation type="submission" date="2022-05" db="EMBL/GenBank/DDBJ databases">
        <authorList>
            <consortium name="Genoscope - CEA"/>
            <person name="William W."/>
        </authorList>
    </citation>
    <scope>NUCLEOTIDE SEQUENCE [LARGE SCALE GENOMIC DNA]</scope>
</reference>
<dbReference type="InterPro" id="IPR002035">
    <property type="entry name" value="VWF_A"/>
</dbReference>
<dbReference type="SUPFAM" id="SSF48619">
    <property type="entry name" value="Phospholipase A2, PLA2"/>
    <property type="match status" value="1"/>
</dbReference>
<dbReference type="Pfam" id="PF00059">
    <property type="entry name" value="Lectin_C"/>
    <property type="match status" value="1"/>
</dbReference>
<dbReference type="InterPro" id="IPR050111">
    <property type="entry name" value="C-type_lectin/snaclec_domain"/>
</dbReference>
<dbReference type="Pfam" id="PF00068">
    <property type="entry name" value="Phospholip_A2_1"/>
    <property type="match status" value="1"/>
</dbReference>
<dbReference type="Gene3D" id="3.40.50.410">
    <property type="entry name" value="von Willebrand factor, type A domain"/>
    <property type="match status" value="1"/>
</dbReference>
<dbReference type="PROSITE" id="PS50234">
    <property type="entry name" value="VWFA"/>
    <property type="match status" value="1"/>
</dbReference>